<reference evidence="12" key="1">
    <citation type="submission" date="2017-11" db="EMBL/GenBank/DDBJ databases">
        <authorList>
            <person name="Lima N.C."/>
            <person name="Parody-Merino A.M."/>
            <person name="Battley P.F."/>
            <person name="Fidler A.E."/>
            <person name="Prosdocimi F."/>
        </authorList>
    </citation>
    <scope>NUCLEOTIDE SEQUENCE [LARGE SCALE GENOMIC DNA]</scope>
</reference>
<reference evidence="12" key="2">
    <citation type="submission" date="2017-12" db="EMBL/GenBank/DDBJ databases">
        <title>Genome sequence of the Bar-tailed Godwit (Limosa lapponica baueri).</title>
        <authorList>
            <person name="Lima N.C.B."/>
            <person name="Parody-Merino A.M."/>
            <person name="Battley P.F."/>
            <person name="Fidler A.E."/>
            <person name="Prosdocimi F."/>
        </authorList>
    </citation>
    <scope>NUCLEOTIDE SEQUENCE [LARGE SCALE GENOMIC DNA]</scope>
</reference>
<evidence type="ECO:0000256" key="8">
    <source>
        <dbReference type="ARBA" id="ARBA00022737"/>
    </source>
</evidence>
<keyword evidence="4" id="KW-0963">Cytoplasm</keyword>
<dbReference type="InterPro" id="IPR050784">
    <property type="entry name" value="IAP"/>
</dbReference>
<dbReference type="CDD" id="cd00022">
    <property type="entry name" value="BIR"/>
    <property type="match status" value="3"/>
</dbReference>
<dbReference type="EC" id="2.3.2.27" evidence="3"/>
<gene>
    <name evidence="11" type="ORF">llap_2684</name>
</gene>
<dbReference type="GO" id="GO:0016055">
    <property type="term" value="P:Wnt signaling pathway"/>
    <property type="evidence" value="ECO:0007669"/>
    <property type="project" value="UniProtKB-KW"/>
</dbReference>
<dbReference type="OrthoDB" id="5855668at2759"/>
<evidence type="ECO:0000256" key="9">
    <source>
        <dbReference type="ARBA" id="ARBA00022786"/>
    </source>
</evidence>
<organism evidence="11 12">
    <name type="scientific">Limosa lapponica baueri</name>
    <dbReference type="NCBI Taxonomy" id="1758121"/>
    <lineage>
        <taxon>Eukaryota</taxon>
        <taxon>Metazoa</taxon>
        <taxon>Chordata</taxon>
        <taxon>Craniata</taxon>
        <taxon>Vertebrata</taxon>
        <taxon>Euteleostomi</taxon>
        <taxon>Archelosauria</taxon>
        <taxon>Archosauria</taxon>
        <taxon>Dinosauria</taxon>
        <taxon>Saurischia</taxon>
        <taxon>Theropoda</taxon>
        <taxon>Coelurosauria</taxon>
        <taxon>Aves</taxon>
        <taxon>Neognathae</taxon>
        <taxon>Neoaves</taxon>
        <taxon>Charadriiformes</taxon>
        <taxon>Scolopacidae</taxon>
        <taxon>Limosa</taxon>
    </lineage>
</organism>
<feature type="chain" id="PRO_5014139070" description="RING-type E3 ubiquitin transferase" evidence="10">
    <location>
        <begin position="23"/>
        <end position="870"/>
    </location>
</feature>
<dbReference type="Gene3D" id="1.10.8.10">
    <property type="entry name" value="DNA helicase RuvA subunit, C-terminal domain"/>
    <property type="match status" value="1"/>
</dbReference>
<dbReference type="Pfam" id="PF00653">
    <property type="entry name" value="BIR"/>
    <property type="match status" value="3"/>
</dbReference>
<dbReference type="FunFam" id="1.10.1170.10:FF:000003">
    <property type="entry name" value="E3 ubiquitin-protein ligase XIAP"/>
    <property type="match status" value="1"/>
</dbReference>
<dbReference type="Gene3D" id="1.10.1170.10">
    <property type="entry name" value="Inhibitor Of Apoptosis Protein (2mihbC-IAP-1), Chain A"/>
    <property type="match status" value="3"/>
</dbReference>
<accession>A0A2I0ULW0</accession>
<comment type="subcellular location">
    <subcellularLocation>
        <location evidence="2">Cytoplasm</location>
    </subcellularLocation>
</comment>
<dbReference type="FunFam" id="1.10.1170.10:FF:000008">
    <property type="entry name" value="Putative e3 ubiquitin-protein ligase xiap"/>
    <property type="match status" value="1"/>
</dbReference>
<dbReference type="AlphaFoldDB" id="A0A2I0ULW0"/>
<comment type="catalytic activity">
    <reaction evidence="1">
        <text>S-ubiquitinyl-[E2 ubiquitin-conjugating enzyme]-L-cysteine + [acceptor protein]-L-lysine = [E2 ubiquitin-conjugating enzyme]-L-cysteine + N(6)-ubiquitinyl-[acceptor protein]-L-lysine.</text>
        <dbReference type="EC" id="2.3.2.27"/>
    </reaction>
</comment>
<dbReference type="PROSITE" id="PS50143">
    <property type="entry name" value="BIR_REPEAT_2"/>
    <property type="match status" value="3"/>
</dbReference>
<evidence type="ECO:0000256" key="7">
    <source>
        <dbReference type="ARBA" id="ARBA00022703"/>
    </source>
</evidence>
<keyword evidence="12" id="KW-1185">Reference proteome</keyword>
<dbReference type="InterPro" id="IPR013083">
    <property type="entry name" value="Znf_RING/FYVE/PHD"/>
</dbReference>
<dbReference type="GO" id="GO:0043027">
    <property type="term" value="F:cysteine-type endopeptidase inhibitor activity involved in apoptotic process"/>
    <property type="evidence" value="ECO:0007669"/>
    <property type="project" value="TreeGrafter"/>
</dbReference>
<evidence type="ECO:0000256" key="2">
    <source>
        <dbReference type="ARBA" id="ARBA00004496"/>
    </source>
</evidence>
<dbReference type="PANTHER" id="PTHR10044:SF115">
    <property type="entry name" value="E3 UBIQUITIN-PROTEIN LIGASE XIAP"/>
    <property type="match status" value="1"/>
</dbReference>
<proteinExistence type="predicted"/>
<dbReference type="FunFam" id="1.10.1170.10:FF:000011">
    <property type="entry name" value="E3 ubiquitin-protein ligase XIAP"/>
    <property type="match status" value="1"/>
</dbReference>
<evidence type="ECO:0000313" key="11">
    <source>
        <dbReference type="EMBL" id="PKU47031.1"/>
    </source>
</evidence>
<dbReference type="PROSITE" id="PS01282">
    <property type="entry name" value="BIR_REPEAT_1"/>
    <property type="match status" value="2"/>
</dbReference>
<keyword evidence="6" id="KW-0879">Wnt signaling pathway</keyword>
<evidence type="ECO:0000256" key="6">
    <source>
        <dbReference type="ARBA" id="ARBA00022687"/>
    </source>
</evidence>
<dbReference type="GO" id="GO:0031398">
    <property type="term" value="P:positive regulation of protein ubiquitination"/>
    <property type="evidence" value="ECO:0007669"/>
    <property type="project" value="TreeGrafter"/>
</dbReference>
<keyword evidence="8" id="KW-0677">Repeat</keyword>
<evidence type="ECO:0000256" key="1">
    <source>
        <dbReference type="ARBA" id="ARBA00000900"/>
    </source>
</evidence>
<dbReference type="GO" id="GO:0090263">
    <property type="term" value="P:positive regulation of canonical Wnt signaling pathway"/>
    <property type="evidence" value="ECO:0007669"/>
    <property type="project" value="TreeGrafter"/>
</dbReference>
<dbReference type="SMART" id="SM00238">
    <property type="entry name" value="BIR"/>
    <property type="match status" value="3"/>
</dbReference>
<dbReference type="GO" id="GO:0043066">
    <property type="term" value="P:negative regulation of apoptotic process"/>
    <property type="evidence" value="ECO:0007669"/>
    <property type="project" value="TreeGrafter"/>
</dbReference>
<keyword evidence="7" id="KW-0053">Apoptosis</keyword>
<dbReference type="PANTHER" id="PTHR10044">
    <property type="entry name" value="INHIBITOR OF APOPTOSIS"/>
    <property type="match status" value="1"/>
</dbReference>
<name>A0A2I0ULW0_LIMLA</name>
<dbReference type="GO" id="GO:0006915">
    <property type="term" value="P:apoptotic process"/>
    <property type="evidence" value="ECO:0007669"/>
    <property type="project" value="UniProtKB-KW"/>
</dbReference>
<dbReference type="Proteomes" id="UP000233556">
    <property type="component" value="Unassembled WGS sequence"/>
</dbReference>
<sequence>MLASKQLCSVCFQFVLLPLSSGMCPEKLQMTGVSAEGWLGAGGAGSVGSQSLQTTVTAYQWVGSGCRLPELISAAVIEVCRHLPHVICEENSLNTTGIGTRAFWVCFTKVFDLDIKPLDVSFYRMPFLLLLNKKAVLFRFSTFEQFVKACSTKSWSTADTQERRCIPGCYKFCSGSVDLLEGRKALQRDLDRLDQWAKANGMRFNKAKCRVLHFGHNSPRQRYRLGEEWLESSPAEKDPGVLVDSWLNVSQQCAHVAKKANGILACIRNSVASGSREVIVPLYSALVRPHLEYCVQFWAPHYRKDIELLEHMPLSWETPTYEEMTCNGPDNSEACATPDTDHDQEWAQEHYRLGTFVGFPLDCPVSASALARAGFIYTGESDKVKCFSCHITIEGWTLGDSAVERHKNLSPDCKFITESTFLENNRHPLSQNYQHRTENGSSNSALPCALDDPSDLEADYLLRTRQVVDMSDNLYPKNPAMCSEETRLKSFHNWPLNGQLTPKELANAGFYYTGVGDQVACFCCGGKLKQWEPSDRAWSEHKRHFPKCFFVLCRDVGNIPSESVPSELGRSGLNDAQHPRNPSMAEYGRRLQTFLTWIYPVDKEQLAEAGFYSIDNSDRVVCFHCGGGLQEWKENEDPWDQHAKWFPGCRFVRKEKGIEFINNVHLRDGCRDSTVSSIVKLTNIIINIILEFLNRTEAAEGTILPKDDLLQNPLVQSAIDMGFSLSEIRDTMEKRLQMSGGSNTPVEDLVADLSAQKENTREEEPNEIPVEQDELIQLQNLYLSTEEKLRRLQEEKLCKICMAKDISVVLIPCGHLVACFCKEDPCSRLESSPLLGSQLEPAVQRMEVRDAPRERSWESLSLALMVILYS</sequence>
<dbReference type="EMBL" id="KZ505691">
    <property type="protein sequence ID" value="PKU47031.1"/>
    <property type="molecule type" value="Genomic_DNA"/>
</dbReference>
<evidence type="ECO:0000256" key="4">
    <source>
        <dbReference type="ARBA" id="ARBA00022490"/>
    </source>
</evidence>
<evidence type="ECO:0000256" key="10">
    <source>
        <dbReference type="SAM" id="SignalP"/>
    </source>
</evidence>
<evidence type="ECO:0000256" key="5">
    <source>
        <dbReference type="ARBA" id="ARBA00022679"/>
    </source>
</evidence>
<protein>
    <recommendedName>
        <fullName evidence="3">RING-type E3 ubiquitin transferase</fullName>
        <ecNumber evidence="3">2.3.2.27</ecNumber>
    </recommendedName>
</protein>
<keyword evidence="9" id="KW-0833">Ubl conjugation pathway</keyword>
<dbReference type="GO" id="GO:0005634">
    <property type="term" value="C:nucleus"/>
    <property type="evidence" value="ECO:0007669"/>
    <property type="project" value="TreeGrafter"/>
</dbReference>
<keyword evidence="10" id="KW-0732">Signal</keyword>
<dbReference type="GO" id="GO:0061630">
    <property type="term" value="F:ubiquitin protein ligase activity"/>
    <property type="evidence" value="ECO:0007669"/>
    <property type="project" value="UniProtKB-EC"/>
</dbReference>
<evidence type="ECO:0000313" key="12">
    <source>
        <dbReference type="Proteomes" id="UP000233556"/>
    </source>
</evidence>
<feature type="signal peptide" evidence="10">
    <location>
        <begin position="1"/>
        <end position="22"/>
    </location>
</feature>
<dbReference type="SUPFAM" id="SSF57924">
    <property type="entry name" value="Inhibitor of apoptosis (IAP) repeat"/>
    <property type="match status" value="3"/>
</dbReference>
<keyword evidence="5" id="KW-0808">Transferase</keyword>
<dbReference type="GO" id="GO:0051726">
    <property type="term" value="P:regulation of cell cycle"/>
    <property type="evidence" value="ECO:0007669"/>
    <property type="project" value="TreeGrafter"/>
</dbReference>
<evidence type="ECO:0000256" key="3">
    <source>
        <dbReference type="ARBA" id="ARBA00012483"/>
    </source>
</evidence>
<dbReference type="InterPro" id="IPR001370">
    <property type="entry name" value="BIR_rpt"/>
</dbReference>
<dbReference type="Gene3D" id="3.30.40.10">
    <property type="entry name" value="Zinc/RING finger domain, C3HC4 (zinc finger)"/>
    <property type="match status" value="1"/>
</dbReference>
<dbReference type="GO" id="GO:0005737">
    <property type="term" value="C:cytoplasm"/>
    <property type="evidence" value="ECO:0007669"/>
    <property type="project" value="UniProtKB-SubCell"/>
</dbReference>